<evidence type="ECO:0000256" key="1">
    <source>
        <dbReference type="SAM" id="MobiDB-lite"/>
    </source>
</evidence>
<dbReference type="EMBL" id="CM001487">
    <property type="protein sequence ID" value="EIM57289.1"/>
    <property type="molecule type" value="Genomic_DNA"/>
</dbReference>
<dbReference type="eggNOG" id="ENOG5031340">
    <property type="taxonomic scope" value="Bacteria"/>
</dbReference>
<gene>
    <name evidence="3" type="ORF">EubceDRAFT1_1494</name>
</gene>
<keyword evidence="2" id="KW-0732">Signal</keyword>
<evidence type="ECO:0000313" key="3">
    <source>
        <dbReference type="EMBL" id="EIM57289.1"/>
    </source>
</evidence>
<feature type="chain" id="PRO_5038498617" evidence="2">
    <location>
        <begin position="23"/>
        <end position="354"/>
    </location>
</feature>
<reference evidence="3 4" key="1">
    <citation type="submission" date="2010-08" db="EMBL/GenBank/DDBJ databases">
        <authorList>
            <consortium name="US DOE Joint Genome Institute (JGI-PGF)"/>
            <person name="Lucas S."/>
            <person name="Copeland A."/>
            <person name="Lapidus A."/>
            <person name="Cheng J.-F."/>
            <person name="Bruce D."/>
            <person name="Goodwin L."/>
            <person name="Pitluck S."/>
            <person name="Land M.L."/>
            <person name="Hauser L."/>
            <person name="Chang Y.-J."/>
            <person name="Anderson I.J."/>
            <person name="Johnson E."/>
            <person name="Mulhopadhyay B."/>
            <person name="Kyrpides N."/>
            <person name="Woyke T.J."/>
        </authorList>
    </citation>
    <scope>NUCLEOTIDE SEQUENCE [LARGE SCALE GENOMIC DNA]</scope>
    <source>
        <strain evidence="3 4">6</strain>
    </source>
</reference>
<sequence length="354" mass="39042">MRKRMKTLTAALCLGLVFSMMAGCTSSTSSDRKPAAESESSDSSDKDTKKKAEPTESLKEAKANSEKVAEALKKTEALKNKTDTGDQDGKDDKDGEDKPDTKKKSGGKVTVDEQVLLDQNGVKVTALEYTTGDYMGDGIKLRIENNTDKSLRLAADALIVNECMINSMLAVEVAPGKKANETMYLSKTDLEAAGITEVGQVEVYFRGYDEDTYDTIVKSDCVTIRTSAYDRMDTKVDDSGDEIYNANGIRIVCKSLGESDEFSSKILLYMENTSDKKVTISADDVSIDGTMTRAYMASEVYAGRRRFDGIMFLASNLEENNIEKIENVELKFKIYDTETYETVAETDTIKLLTK</sequence>
<evidence type="ECO:0000256" key="2">
    <source>
        <dbReference type="SAM" id="SignalP"/>
    </source>
</evidence>
<keyword evidence="4" id="KW-1185">Reference proteome</keyword>
<protein>
    <submittedName>
        <fullName evidence="3">Uncharacterized protein</fullName>
    </submittedName>
</protein>
<dbReference type="OrthoDB" id="2066727at2"/>
<feature type="region of interest" description="Disordered" evidence="1">
    <location>
        <begin position="24"/>
        <end position="109"/>
    </location>
</feature>
<proteinExistence type="predicted"/>
<evidence type="ECO:0000313" key="4">
    <source>
        <dbReference type="Proteomes" id="UP000005753"/>
    </source>
</evidence>
<accession>I5AU16</accession>
<dbReference type="HOGENOM" id="CLU_067061_0_0_9"/>
<organism evidence="3 4">
    <name type="scientific">Eubacterium cellulosolvens (strain ATCC 43171 / JCM 9499 / 6)</name>
    <name type="common">Cillobacterium cellulosolvens</name>
    <dbReference type="NCBI Taxonomy" id="633697"/>
    <lineage>
        <taxon>Bacteria</taxon>
        <taxon>Bacillati</taxon>
        <taxon>Bacillota</taxon>
        <taxon>Clostridia</taxon>
        <taxon>Eubacteriales</taxon>
        <taxon>Eubacteriaceae</taxon>
        <taxon>Eubacterium</taxon>
    </lineage>
</organism>
<feature type="compositionally biased region" description="Basic and acidic residues" evidence="1">
    <location>
        <begin position="43"/>
        <end position="103"/>
    </location>
</feature>
<name>I5AU16_EUBC6</name>
<reference evidence="3 4" key="2">
    <citation type="submission" date="2012-02" db="EMBL/GenBank/DDBJ databases">
        <title>Improved High-Quality Draft sequence of Eubacterium cellulosolvens 6.</title>
        <authorList>
            <consortium name="US DOE Joint Genome Institute"/>
            <person name="Lucas S."/>
            <person name="Han J."/>
            <person name="Lapidus A."/>
            <person name="Cheng J.-F."/>
            <person name="Goodwin L."/>
            <person name="Pitluck S."/>
            <person name="Peters L."/>
            <person name="Mikhailova N."/>
            <person name="Gu W."/>
            <person name="Detter J.C."/>
            <person name="Han C."/>
            <person name="Tapia R."/>
            <person name="Land M."/>
            <person name="Hauser L."/>
            <person name="Kyrpides N."/>
            <person name="Ivanova N."/>
            <person name="Pagani I."/>
            <person name="Johnson E."/>
            <person name="Mukhopadhyay B."/>
            <person name="Anderson I."/>
            <person name="Woyke T."/>
        </authorList>
    </citation>
    <scope>NUCLEOTIDE SEQUENCE [LARGE SCALE GENOMIC DNA]</scope>
    <source>
        <strain evidence="3 4">6</strain>
    </source>
</reference>
<dbReference type="PROSITE" id="PS51257">
    <property type="entry name" value="PROKAR_LIPOPROTEIN"/>
    <property type="match status" value="1"/>
</dbReference>
<feature type="signal peptide" evidence="2">
    <location>
        <begin position="1"/>
        <end position="22"/>
    </location>
</feature>
<dbReference type="Proteomes" id="UP000005753">
    <property type="component" value="Chromosome"/>
</dbReference>
<dbReference type="AlphaFoldDB" id="I5AU16"/>